<gene>
    <name evidence="1" type="ORF">HM1_2948</name>
</gene>
<reference evidence="1 2" key="1">
    <citation type="journal article" date="2008" name="J. Bacteriol.">
        <title>The genome of Heliobacterium modesticaldum, a phototrophic representative of the Firmicutes containing the simplest photosynthetic apparatus.</title>
        <authorList>
            <person name="Sattley W.M."/>
            <person name="Madigan M.T."/>
            <person name="Swingley W.D."/>
            <person name="Cheung P.C."/>
            <person name="Clocksin K.M."/>
            <person name="Conrad A.L."/>
            <person name="Dejesa L.C."/>
            <person name="Honchak B.M."/>
            <person name="Jung D.O."/>
            <person name="Karbach L.E."/>
            <person name="Kurdoglu A."/>
            <person name="Lahiri S."/>
            <person name="Mastrian S.D."/>
            <person name="Page L.E."/>
            <person name="Taylor H.L."/>
            <person name="Wang Z.T."/>
            <person name="Raymond J."/>
            <person name="Chen M."/>
            <person name="Blankenship R.E."/>
            <person name="Touchman J.W."/>
        </authorList>
    </citation>
    <scope>NUCLEOTIDE SEQUENCE [LARGE SCALE GENOMIC DNA]</scope>
    <source>
        <strain evidence="2">ATCC 51547 / Ice1</strain>
    </source>
</reference>
<dbReference type="OrthoDB" id="9775356at2"/>
<dbReference type="EMBL" id="CP000930">
    <property type="protein sequence ID" value="ABZ85457.1"/>
    <property type="molecule type" value="Genomic_DNA"/>
</dbReference>
<evidence type="ECO:0000313" key="2">
    <source>
        <dbReference type="Proteomes" id="UP000008550"/>
    </source>
</evidence>
<sequence length="222" mass="24415">MEVKYNVTGARRKELAKAVGEIAGWPATYKGAPTFAYEIGDFTIDKDGTLSFGSMTDSELVEKLLEGLSERCFEFEEPSEGLVIEIPLEGFTDAALENLDRLIASKAGLIKKAVGADALPVIRTETTLKFPWFSFNATGDEVSAYSRFIGALCTAAKEQKRVTAKEKPVDNEKFAFRVFLIRLGFVGDEYKQARKILLRNLSGNSAFKNVVRPKAAVVTANE</sequence>
<name>B0TD06_HELMI</name>
<protein>
    <recommendedName>
        <fullName evidence="3">Virulence-related protein</fullName>
    </recommendedName>
</protein>
<evidence type="ECO:0008006" key="3">
    <source>
        <dbReference type="Google" id="ProtNLM"/>
    </source>
</evidence>
<evidence type="ECO:0000313" key="1">
    <source>
        <dbReference type="EMBL" id="ABZ85457.1"/>
    </source>
</evidence>
<proteinExistence type="predicted"/>
<dbReference type="AlphaFoldDB" id="B0TD06"/>
<accession>B0TD06</accession>
<dbReference type="KEGG" id="hmo:HM1_2948"/>
<keyword evidence="2" id="KW-1185">Reference proteome</keyword>
<dbReference type="STRING" id="498761.HM1_2948"/>
<dbReference type="HOGENOM" id="CLU_055819_1_1_9"/>
<organism evidence="1 2">
    <name type="scientific">Heliobacterium modesticaldum (strain ATCC 51547 / Ice1)</name>
    <dbReference type="NCBI Taxonomy" id="498761"/>
    <lineage>
        <taxon>Bacteria</taxon>
        <taxon>Bacillati</taxon>
        <taxon>Bacillota</taxon>
        <taxon>Clostridia</taxon>
        <taxon>Eubacteriales</taxon>
        <taxon>Heliobacteriaceae</taxon>
        <taxon>Heliomicrobium</taxon>
    </lineage>
</organism>
<dbReference type="Proteomes" id="UP000008550">
    <property type="component" value="Chromosome"/>
</dbReference>
<dbReference type="eggNOG" id="ENOG502ZRNR">
    <property type="taxonomic scope" value="Bacteria"/>
</dbReference>
<dbReference type="RefSeq" id="WP_012283937.1">
    <property type="nucleotide sequence ID" value="NC_010337.2"/>
</dbReference>